<organism evidence="2 3">
    <name type="scientific">Botryosphaeria dothidea</name>
    <dbReference type="NCBI Taxonomy" id="55169"/>
    <lineage>
        <taxon>Eukaryota</taxon>
        <taxon>Fungi</taxon>
        <taxon>Dikarya</taxon>
        <taxon>Ascomycota</taxon>
        <taxon>Pezizomycotina</taxon>
        <taxon>Dothideomycetes</taxon>
        <taxon>Dothideomycetes incertae sedis</taxon>
        <taxon>Botryosphaeriales</taxon>
        <taxon>Botryosphaeriaceae</taxon>
        <taxon>Botryosphaeria</taxon>
    </lineage>
</organism>
<accession>A0A8H4NDZ5</accession>
<gene>
    <name evidence="2" type="ORF">GTA08_BOTSDO12813</name>
</gene>
<feature type="compositionally biased region" description="Low complexity" evidence="1">
    <location>
        <begin position="146"/>
        <end position="161"/>
    </location>
</feature>
<evidence type="ECO:0000313" key="2">
    <source>
        <dbReference type="EMBL" id="KAF4311682.1"/>
    </source>
</evidence>
<evidence type="ECO:0000313" key="3">
    <source>
        <dbReference type="Proteomes" id="UP000572817"/>
    </source>
</evidence>
<sequence>MVCKKIMDHESTHGVVKEKGKKVSLSSFLKRGAQALRTQRQQIRTAMQRREQEASITTDNDRIANARRRKQARMDYELFGAAAADSANRPRAPVVPDSSAAAPPLRPTHQTTVVDGVALERAIRHKKTNAPQKSGREPSSPGGGDSEASSSSSSSASCAADLIPRNLRTTNRGFWPREVREKVELAEQAERERERMDWRERARRERTERRKVEVAWKVREEARKKSEEEERERKRRAEEERKEKVVGEKRKRIVEEEDDDEDEEPVVVPKRKLRRVAHGLKKA</sequence>
<protein>
    <submittedName>
        <fullName evidence="2">Uncharacterized protein</fullName>
    </submittedName>
</protein>
<dbReference type="EMBL" id="WWBZ02000009">
    <property type="protein sequence ID" value="KAF4311682.1"/>
    <property type="molecule type" value="Genomic_DNA"/>
</dbReference>
<proteinExistence type="predicted"/>
<feature type="region of interest" description="Disordered" evidence="1">
    <location>
        <begin position="181"/>
        <end position="248"/>
    </location>
</feature>
<feature type="compositionally biased region" description="Low complexity" evidence="1">
    <location>
        <begin position="86"/>
        <end position="103"/>
    </location>
</feature>
<name>A0A8H4NDZ5_9PEZI</name>
<comment type="caution">
    <text evidence="2">The sequence shown here is derived from an EMBL/GenBank/DDBJ whole genome shotgun (WGS) entry which is preliminary data.</text>
</comment>
<dbReference type="Proteomes" id="UP000572817">
    <property type="component" value="Unassembled WGS sequence"/>
</dbReference>
<reference evidence="2" key="1">
    <citation type="submission" date="2020-04" db="EMBL/GenBank/DDBJ databases">
        <title>Genome Assembly and Annotation of Botryosphaeria dothidea sdau 11-99, a Latent Pathogen of Apple Fruit Ring Rot in China.</title>
        <authorList>
            <person name="Yu C."/>
            <person name="Diao Y."/>
            <person name="Lu Q."/>
            <person name="Zhao J."/>
            <person name="Cui S."/>
            <person name="Peng C."/>
            <person name="He B."/>
            <person name="Liu H."/>
        </authorList>
    </citation>
    <scope>NUCLEOTIDE SEQUENCE [LARGE SCALE GENOMIC DNA]</scope>
    <source>
        <strain evidence="2">Sdau11-99</strain>
    </source>
</reference>
<dbReference type="AlphaFoldDB" id="A0A8H4NDZ5"/>
<feature type="region of interest" description="Disordered" evidence="1">
    <location>
        <begin position="86"/>
        <end position="164"/>
    </location>
</feature>
<keyword evidence="3" id="KW-1185">Reference proteome</keyword>
<evidence type="ECO:0000256" key="1">
    <source>
        <dbReference type="SAM" id="MobiDB-lite"/>
    </source>
</evidence>